<keyword evidence="2" id="KW-1185">Reference proteome</keyword>
<organism evidence="1 2">
    <name type="scientific">Nocardia vinacea</name>
    <dbReference type="NCBI Taxonomy" id="96468"/>
    <lineage>
        <taxon>Bacteria</taxon>
        <taxon>Bacillati</taxon>
        <taxon>Actinomycetota</taxon>
        <taxon>Actinomycetes</taxon>
        <taxon>Mycobacteriales</taxon>
        <taxon>Nocardiaceae</taxon>
        <taxon>Nocardia</taxon>
    </lineage>
</organism>
<sequence>MAVGSFSYQNGSGYSDRIDNPDEYRTYNMAIGRGAADNQTNATVWLYARTDGQGDSIYLDPGTSTYVSSGYQSCKFTS</sequence>
<dbReference type="EMBL" id="CP109441">
    <property type="protein sequence ID" value="WUV47134.1"/>
    <property type="molecule type" value="Genomic_DNA"/>
</dbReference>
<dbReference type="Proteomes" id="UP001432062">
    <property type="component" value="Chromosome"/>
</dbReference>
<proteinExistence type="predicted"/>
<accession>A0ABZ1YZE4</accession>
<protein>
    <submittedName>
        <fullName evidence="1">Uncharacterized protein</fullName>
    </submittedName>
</protein>
<evidence type="ECO:0000313" key="1">
    <source>
        <dbReference type="EMBL" id="WUV47134.1"/>
    </source>
</evidence>
<evidence type="ECO:0000313" key="2">
    <source>
        <dbReference type="Proteomes" id="UP001432062"/>
    </source>
</evidence>
<gene>
    <name evidence="1" type="ORF">OG563_02455</name>
</gene>
<dbReference type="RefSeq" id="WP_329411200.1">
    <property type="nucleotide sequence ID" value="NZ_CP109441.1"/>
</dbReference>
<name>A0ABZ1YZE4_9NOCA</name>
<reference evidence="1" key="1">
    <citation type="submission" date="2022-10" db="EMBL/GenBank/DDBJ databases">
        <title>The complete genomes of actinobacterial strains from the NBC collection.</title>
        <authorList>
            <person name="Joergensen T.S."/>
            <person name="Alvarez Arevalo M."/>
            <person name="Sterndorff E.B."/>
            <person name="Faurdal D."/>
            <person name="Vuksanovic O."/>
            <person name="Mourched A.-S."/>
            <person name="Charusanti P."/>
            <person name="Shaw S."/>
            <person name="Blin K."/>
            <person name="Weber T."/>
        </authorList>
    </citation>
    <scope>NUCLEOTIDE SEQUENCE</scope>
    <source>
        <strain evidence="1">NBC_01482</strain>
    </source>
</reference>